<protein>
    <submittedName>
        <fullName evidence="2">Uncharacterized protein</fullName>
    </submittedName>
</protein>
<keyword evidence="1" id="KW-1133">Transmembrane helix</keyword>
<evidence type="ECO:0000313" key="3">
    <source>
        <dbReference type="Proteomes" id="UP000037035"/>
    </source>
</evidence>
<proteinExistence type="predicted"/>
<dbReference type="OrthoDB" id="3344688at2759"/>
<accession>A0A0L6VEA4</accession>
<sequence>MSEKDFEIKFTNEHLIDNKGLDDKVKKFGSNPKTRHIDLKTKGIRQEVKHNNIRISLIKTTDMIADALTKAAAKPSISISPVTGSVGINHPSVFPFSFPVTVLCFPSPPYSLLSFFSFRLLISNSISTSDSHHSPFFSPSNLNTSNSQTTSSSSLLLTPLSTFNPFLTALIFCHTFPCQPLVISFLIISLHLNLVFLIYSLQCVGSC</sequence>
<dbReference type="EMBL" id="LAVV01006623">
    <property type="protein sequence ID" value="KNZ59059.1"/>
    <property type="molecule type" value="Genomic_DNA"/>
</dbReference>
<comment type="caution">
    <text evidence="2">The sequence shown here is derived from an EMBL/GenBank/DDBJ whole genome shotgun (WGS) entry which is preliminary data.</text>
</comment>
<evidence type="ECO:0000256" key="1">
    <source>
        <dbReference type="SAM" id="Phobius"/>
    </source>
</evidence>
<dbReference type="VEuPathDB" id="FungiDB:VP01_1807g1"/>
<keyword evidence="1" id="KW-0812">Transmembrane</keyword>
<gene>
    <name evidence="2" type="ORF">VP01_1807g1</name>
</gene>
<organism evidence="2 3">
    <name type="scientific">Puccinia sorghi</name>
    <dbReference type="NCBI Taxonomy" id="27349"/>
    <lineage>
        <taxon>Eukaryota</taxon>
        <taxon>Fungi</taxon>
        <taxon>Dikarya</taxon>
        <taxon>Basidiomycota</taxon>
        <taxon>Pucciniomycotina</taxon>
        <taxon>Pucciniomycetes</taxon>
        <taxon>Pucciniales</taxon>
        <taxon>Pucciniaceae</taxon>
        <taxon>Puccinia</taxon>
    </lineage>
</organism>
<keyword evidence="1" id="KW-0472">Membrane</keyword>
<evidence type="ECO:0000313" key="2">
    <source>
        <dbReference type="EMBL" id="KNZ59059.1"/>
    </source>
</evidence>
<dbReference type="Proteomes" id="UP000037035">
    <property type="component" value="Unassembled WGS sequence"/>
</dbReference>
<name>A0A0L6VEA4_9BASI</name>
<keyword evidence="3" id="KW-1185">Reference proteome</keyword>
<feature type="transmembrane region" description="Helical" evidence="1">
    <location>
        <begin position="181"/>
        <end position="201"/>
    </location>
</feature>
<reference evidence="2 3" key="1">
    <citation type="submission" date="2015-08" db="EMBL/GenBank/DDBJ databases">
        <title>Next Generation Sequencing and Analysis of the Genome of Puccinia sorghi L Schw, the Causal Agent of Maize Common Rust.</title>
        <authorList>
            <person name="Rochi L."/>
            <person name="Burguener G."/>
            <person name="Darino M."/>
            <person name="Turjanski A."/>
            <person name="Kreff E."/>
            <person name="Dieguez M.J."/>
            <person name="Sacco F."/>
        </authorList>
    </citation>
    <scope>NUCLEOTIDE SEQUENCE [LARGE SCALE GENOMIC DNA]</scope>
    <source>
        <strain evidence="2 3">RO10H11247</strain>
    </source>
</reference>
<dbReference type="AlphaFoldDB" id="A0A0L6VEA4"/>